<comment type="caution">
    <text evidence="1">The sequence shown here is derived from an EMBL/GenBank/DDBJ whole genome shotgun (WGS) entry which is preliminary data.</text>
</comment>
<reference evidence="1 2" key="1">
    <citation type="submission" date="2024-03" db="EMBL/GenBank/DDBJ databases">
        <title>Whole genome sequencing of Streptomyces racemochromogenes, to identify antimicrobial biosynthetic gene clusters.</title>
        <authorList>
            <person name="Suryawanshi P."/>
            <person name="Krishnaraj P.U."/>
            <person name="Arun Y.P."/>
            <person name="Suryawanshi M.P."/>
            <person name="Rakshit O."/>
        </authorList>
    </citation>
    <scope>NUCLEOTIDE SEQUENCE [LARGE SCALE GENOMIC DNA]</scope>
    <source>
        <strain evidence="1 2">AUDT626</strain>
    </source>
</reference>
<dbReference type="Proteomes" id="UP001610631">
    <property type="component" value="Unassembled WGS sequence"/>
</dbReference>
<sequence>MTGLIGEAIPCGCAVFDGPQCACEMIGWPLNGGFTGWIELTRAELRHAPDDAPVYRPCLQHNTSARSATRMAVAA</sequence>
<proteinExistence type="predicted"/>
<protein>
    <submittedName>
        <fullName evidence="1">Uncharacterized protein</fullName>
    </submittedName>
</protein>
<gene>
    <name evidence="1" type="ORF">WDV06_33690</name>
</gene>
<evidence type="ECO:0000313" key="1">
    <source>
        <dbReference type="EMBL" id="MFH7600016.1"/>
    </source>
</evidence>
<organism evidence="1 2">
    <name type="scientific">Streptomyces racemochromogenes</name>
    <dbReference type="NCBI Taxonomy" id="67353"/>
    <lineage>
        <taxon>Bacteria</taxon>
        <taxon>Bacillati</taxon>
        <taxon>Actinomycetota</taxon>
        <taxon>Actinomycetes</taxon>
        <taxon>Kitasatosporales</taxon>
        <taxon>Streptomycetaceae</taxon>
        <taxon>Streptomyces</taxon>
    </lineage>
</organism>
<keyword evidence="2" id="KW-1185">Reference proteome</keyword>
<dbReference type="EMBL" id="JBBDHD010000169">
    <property type="protein sequence ID" value="MFH7600016.1"/>
    <property type="molecule type" value="Genomic_DNA"/>
</dbReference>
<name>A0ABW7PPQ6_9ACTN</name>
<accession>A0ABW7PPQ6</accession>
<dbReference type="RefSeq" id="WP_395513628.1">
    <property type="nucleotide sequence ID" value="NZ_JBBDHD010000169.1"/>
</dbReference>
<evidence type="ECO:0000313" key="2">
    <source>
        <dbReference type="Proteomes" id="UP001610631"/>
    </source>
</evidence>